<accession>A0AA39MKD7</accession>
<organism evidence="2 3">
    <name type="scientific">Armillaria tabescens</name>
    <name type="common">Ringless honey mushroom</name>
    <name type="synonym">Agaricus tabescens</name>
    <dbReference type="NCBI Taxonomy" id="1929756"/>
    <lineage>
        <taxon>Eukaryota</taxon>
        <taxon>Fungi</taxon>
        <taxon>Dikarya</taxon>
        <taxon>Basidiomycota</taxon>
        <taxon>Agaricomycotina</taxon>
        <taxon>Agaricomycetes</taxon>
        <taxon>Agaricomycetidae</taxon>
        <taxon>Agaricales</taxon>
        <taxon>Marasmiineae</taxon>
        <taxon>Physalacriaceae</taxon>
        <taxon>Desarmillaria</taxon>
    </lineage>
</organism>
<dbReference type="Pfam" id="PF00646">
    <property type="entry name" value="F-box"/>
    <property type="match status" value="1"/>
</dbReference>
<dbReference type="Proteomes" id="UP001175211">
    <property type="component" value="Unassembled WGS sequence"/>
</dbReference>
<feature type="domain" description="F-box" evidence="1">
    <location>
        <begin position="2"/>
        <end position="48"/>
    </location>
</feature>
<gene>
    <name evidence="2" type="ORF">EV420DRAFT_1652216</name>
</gene>
<proteinExistence type="predicted"/>
<evidence type="ECO:0000313" key="3">
    <source>
        <dbReference type="Proteomes" id="UP001175211"/>
    </source>
</evidence>
<dbReference type="AlphaFoldDB" id="A0AA39MKD7"/>
<evidence type="ECO:0000259" key="1">
    <source>
        <dbReference type="PROSITE" id="PS50181"/>
    </source>
</evidence>
<dbReference type="EMBL" id="JAUEPS010000117">
    <property type="protein sequence ID" value="KAK0437088.1"/>
    <property type="molecule type" value="Genomic_DNA"/>
</dbReference>
<dbReference type="RefSeq" id="XP_060322454.1">
    <property type="nucleotide sequence ID" value="XM_060478619.1"/>
</dbReference>
<dbReference type="GeneID" id="85362167"/>
<comment type="caution">
    <text evidence="2">The sequence shown here is derived from an EMBL/GenBank/DDBJ whole genome shotgun (WGS) entry which is preliminary data.</text>
</comment>
<dbReference type="InterPro" id="IPR036047">
    <property type="entry name" value="F-box-like_dom_sf"/>
</dbReference>
<dbReference type="PROSITE" id="PS50181">
    <property type="entry name" value="FBOX"/>
    <property type="match status" value="1"/>
</dbReference>
<name>A0AA39MKD7_ARMTA</name>
<dbReference type="SUPFAM" id="SSF81383">
    <property type="entry name" value="F-box domain"/>
    <property type="match status" value="1"/>
</dbReference>
<protein>
    <recommendedName>
        <fullName evidence="1">F-box domain-containing protein</fullName>
    </recommendedName>
</protein>
<sequence>MAITLDDLPDDLLIYAIAILSVPDILFLRQTCTRFNALTRLEIIWINAFKFNILSKDYPCPVDDTDFEQRTCHAYRLATRWLADSPLIPVSQTSFNGSPAQEIKFIPGCQNKQKCSEWSPKGELFVGVTLNADPESDVSVVVTLSRPQTIVLLHLDGNGSLRQIQDIDVGFRPVSMTGDIISFSDDVSKTLIYNWKTEERAYLEGGDMPNYHCNHVVFAPNTVVVVCINTFSVYAMPPLLRQINTAIMTNCFDWFDRTSATPTSLLIFSEMYRPQTLEPNLFQLCSLASVPPTLLFEGLSRHRVLSHVNMVLGKRGTVSPPVFPGSLNPTAQVRIRELCSNAPKNWTALNYDEELERIALGSRYGEVTITQL</sequence>
<evidence type="ECO:0000313" key="2">
    <source>
        <dbReference type="EMBL" id="KAK0437088.1"/>
    </source>
</evidence>
<keyword evidence="3" id="KW-1185">Reference proteome</keyword>
<reference evidence="2" key="1">
    <citation type="submission" date="2023-06" db="EMBL/GenBank/DDBJ databases">
        <authorList>
            <consortium name="Lawrence Berkeley National Laboratory"/>
            <person name="Ahrendt S."/>
            <person name="Sahu N."/>
            <person name="Indic B."/>
            <person name="Wong-Bajracharya J."/>
            <person name="Merenyi Z."/>
            <person name="Ke H.-M."/>
            <person name="Monk M."/>
            <person name="Kocsube S."/>
            <person name="Drula E."/>
            <person name="Lipzen A."/>
            <person name="Balint B."/>
            <person name="Henrissat B."/>
            <person name="Andreopoulos B."/>
            <person name="Martin F.M."/>
            <person name="Harder C.B."/>
            <person name="Rigling D."/>
            <person name="Ford K.L."/>
            <person name="Foster G.D."/>
            <person name="Pangilinan J."/>
            <person name="Papanicolaou A."/>
            <person name="Barry K."/>
            <person name="LaButti K."/>
            <person name="Viragh M."/>
            <person name="Koriabine M."/>
            <person name="Yan M."/>
            <person name="Riley R."/>
            <person name="Champramary S."/>
            <person name="Plett K.L."/>
            <person name="Tsai I.J."/>
            <person name="Slot J."/>
            <person name="Sipos G."/>
            <person name="Plett J."/>
            <person name="Nagy L.G."/>
            <person name="Grigoriev I.V."/>
        </authorList>
    </citation>
    <scope>NUCLEOTIDE SEQUENCE</scope>
    <source>
        <strain evidence="2">CCBAS 213</strain>
    </source>
</reference>
<dbReference type="InterPro" id="IPR001810">
    <property type="entry name" value="F-box_dom"/>
</dbReference>